<dbReference type="OMA" id="CDEYITA"/>
<reference evidence="3" key="1">
    <citation type="submission" date="2022-11" db="UniProtKB">
        <authorList>
            <consortium name="WormBaseParasite"/>
        </authorList>
    </citation>
    <scope>IDENTIFICATION</scope>
</reference>
<evidence type="ECO:0000313" key="3">
    <source>
        <dbReference type="WBParaSite" id="nRc.2.0.1.t25392-RA"/>
    </source>
</evidence>
<accession>A0A915JGU0</accession>
<feature type="domain" description="TH1" evidence="1">
    <location>
        <begin position="8"/>
        <end position="212"/>
    </location>
</feature>
<dbReference type="AlphaFoldDB" id="A0A915JGU0"/>
<dbReference type="Proteomes" id="UP000887565">
    <property type="component" value="Unplaced"/>
</dbReference>
<proteinExistence type="predicted"/>
<name>A0A915JGU0_ROMCU</name>
<dbReference type="GO" id="GO:0016459">
    <property type="term" value="C:myosin complex"/>
    <property type="evidence" value="ECO:0007669"/>
    <property type="project" value="InterPro"/>
</dbReference>
<dbReference type="GO" id="GO:0003774">
    <property type="term" value="F:cytoskeletal motor activity"/>
    <property type="evidence" value="ECO:0007669"/>
    <property type="project" value="InterPro"/>
</dbReference>
<dbReference type="PROSITE" id="PS51757">
    <property type="entry name" value="TH1"/>
    <property type="match status" value="1"/>
</dbReference>
<dbReference type="WBParaSite" id="nRc.2.0.1.t25392-RA">
    <property type="protein sequence ID" value="nRc.2.0.1.t25392-RA"/>
    <property type="gene ID" value="nRc.2.0.1.g25392"/>
</dbReference>
<protein>
    <submittedName>
        <fullName evidence="3">TH1 domain-containing protein</fullName>
    </submittedName>
</protein>
<dbReference type="InterPro" id="IPR010926">
    <property type="entry name" value="Myosin_TH1"/>
</dbReference>
<evidence type="ECO:0000313" key="2">
    <source>
        <dbReference type="Proteomes" id="UP000887565"/>
    </source>
</evidence>
<keyword evidence="2" id="KW-1185">Reference proteome</keyword>
<evidence type="ECO:0000259" key="1">
    <source>
        <dbReference type="PROSITE" id="PS51757"/>
    </source>
</evidence>
<sequence length="218" mass="25121">MNHYYLVDAAGNKDDENVFCDEYITAGRCHAAPRGEDDENVFCDEYITAVRSMKKQCPFDRILFSSFIEKFNRRGQCTTRSIFVTENQIFKLHAQGRWKFSPMKDGRDISSVRTVTVTSCNDGLVVLDFGDKNDFVFYFSRGGCRVVEFVGVLAAEVGKFHSHSLNVIVADTFKFHIGGRSKQMILVKNHDKSIDEPYFRSKRSTVKFYWPLKELTME</sequence>
<organism evidence="2 3">
    <name type="scientific">Romanomermis culicivorax</name>
    <name type="common">Nematode worm</name>
    <dbReference type="NCBI Taxonomy" id="13658"/>
    <lineage>
        <taxon>Eukaryota</taxon>
        <taxon>Metazoa</taxon>
        <taxon>Ecdysozoa</taxon>
        <taxon>Nematoda</taxon>
        <taxon>Enoplea</taxon>
        <taxon>Dorylaimia</taxon>
        <taxon>Mermithida</taxon>
        <taxon>Mermithoidea</taxon>
        <taxon>Mermithidae</taxon>
        <taxon>Romanomermis</taxon>
    </lineage>
</organism>
<dbReference type="Pfam" id="PF06017">
    <property type="entry name" value="Myosin_TH1"/>
    <property type="match status" value="1"/>
</dbReference>